<dbReference type="InterPro" id="IPR036034">
    <property type="entry name" value="PDZ_sf"/>
</dbReference>
<keyword evidence="6 18" id="KW-0645">Protease</keyword>
<evidence type="ECO:0000256" key="16">
    <source>
        <dbReference type="SAM" id="SignalP"/>
    </source>
</evidence>
<dbReference type="PRINTS" id="PR00834">
    <property type="entry name" value="PROTEASES2C"/>
</dbReference>
<dbReference type="InterPro" id="IPR041489">
    <property type="entry name" value="PDZ_6"/>
</dbReference>
<feature type="chain" id="PRO_5039360560" description="Probable periplasmic serine endoprotease DegP-like" evidence="16">
    <location>
        <begin position="30"/>
        <end position="484"/>
    </location>
</feature>
<evidence type="ECO:0000256" key="10">
    <source>
        <dbReference type="ARBA" id="ARBA00022801"/>
    </source>
</evidence>
<feature type="active site" description="Charge relay system" evidence="14">
    <location>
        <position position="228"/>
    </location>
</feature>
<dbReference type="Proteomes" id="UP000000602">
    <property type="component" value="Chromosome"/>
</dbReference>
<dbReference type="GO" id="GO:0006508">
    <property type="term" value="P:proteolysis"/>
    <property type="evidence" value="ECO:0007669"/>
    <property type="project" value="UniProtKB-KW"/>
</dbReference>
<dbReference type="Pfam" id="PF17820">
    <property type="entry name" value="PDZ_6"/>
    <property type="match status" value="1"/>
</dbReference>
<evidence type="ECO:0000256" key="7">
    <source>
        <dbReference type="ARBA" id="ARBA00022729"/>
    </source>
</evidence>
<comment type="subcellular location">
    <subcellularLocation>
        <location evidence="2">Periplasm</location>
    </subcellularLocation>
</comment>
<protein>
    <recommendedName>
        <fullName evidence="5">Probable periplasmic serine endoprotease DegP-like</fullName>
        <ecNumber evidence="4">3.4.21.107</ecNumber>
    </recommendedName>
    <alternativeName>
        <fullName evidence="13">Protease Do</fullName>
    </alternativeName>
</protein>
<dbReference type="NCBIfam" id="TIGR02037">
    <property type="entry name" value="degP_htrA_DO"/>
    <property type="match status" value="1"/>
</dbReference>
<evidence type="ECO:0000256" key="1">
    <source>
        <dbReference type="ARBA" id="ARBA00001772"/>
    </source>
</evidence>
<evidence type="ECO:0000256" key="11">
    <source>
        <dbReference type="ARBA" id="ARBA00022825"/>
    </source>
</evidence>
<feature type="active site" description="Charge relay system" evidence="14">
    <location>
        <position position="123"/>
    </location>
</feature>
<dbReference type="GO" id="GO:0004252">
    <property type="term" value="F:serine-type endopeptidase activity"/>
    <property type="evidence" value="ECO:0007669"/>
    <property type="project" value="InterPro"/>
</dbReference>
<keyword evidence="9" id="KW-0574">Periplasm</keyword>
<dbReference type="KEGG" id="dps:DP0755"/>
<dbReference type="InterPro" id="IPR011782">
    <property type="entry name" value="Pept_S1C_Do"/>
</dbReference>
<dbReference type="STRING" id="177439.DP0755"/>
<evidence type="ECO:0000256" key="3">
    <source>
        <dbReference type="ARBA" id="ARBA00010541"/>
    </source>
</evidence>
<evidence type="ECO:0000256" key="4">
    <source>
        <dbReference type="ARBA" id="ARBA00013035"/>
    </source>
</evidence>
<dbReference type="Gene3D" id="2.30.42.10">
    <property type="match status" value="2"/>
</dbReference>
<dbReference type="OrthoDB" id="9758917at2"/>
<evidence type="ECO:0000256" key="6">
    <source>
        <dbReference type="ARBA" id="ARBA00022670"/>
    </source>
</evidence>
<evidence type="ECO:0000313" key="19">
    <source>
        <dbReference type="Proteomes" id="UP000000602"/>
    </source>
</evidence>
<evidence type="ECO:0000259" key="17">
    <source>
        <dbReference type="PROSITE" id="PS50106"/>
    </source>
</evidence>
<feature type="binding site" evidence="15">
    <location>
        <position position="61"/>
    </location>
    <ligand>
        <name>substrate</name>
    </ligand>
</feature>
<feature type="binding site" evidence="15">
    <location>
        <position position="153"/>
    </location>
    <ligand>
        <name>substrate</name>
    </ligand>
</feature>
<dbReference type="Gene3D" id="2.40.10.120">
    <property type="match status" value="1"/>
</dbReference>
<dbReference type="EC" id="3.4.21.107" evidence="4"/>
<evidence type="ECO:0000256" key="9">
    <source>
        <dbReference type="ARBA" id="ARBA00022764"/>
    </source>
</evidence>
<dbReference type="SUPFAM" id="SSF50156">
    <property type="entry name" value="PDZ domain-like"/>
    <property type="match status" value="2"/>
</dbReference>
<keyword evidence="19" id="KW-1185">Reference proteome</keyword>
<dbReference type="PROSITE" id="PS50106">
    <property type="entry name" value="PDZ"/>
    <property type="match status" value="1"/>
</dbReference>
<feature type="active site" description="Charge relay system" evidence="14">
    <location>
        <position position="153"/>
    </location>
</feature>
<gene>
    <name evidence="18" type="ordered locus">DP0755</name>
</gene>
<keyword evidence="10" id="KW-0378">Hydrolase</keyword>
<feature type="binding site" evidence="15">
    <location>
        <begin position="226"/>
        <end position="228"/>
    </location>
    <ligand>
        <name>substrate</name>
    </ligand>
</feature>
<sequence length="484" mass="51583">MNSWSPALTRGICLHLLCSFFFVTSLAYASENDLEILEKSSKAFASVARQAKPAVVNIRVEKTIKGGQMDGWQIPDEMLEHPFFKQFFGPQLRKRQNVPPRLQQGQGSGFIVSDDGYILTNNHVVDGADSITVRLNDDSSYQAKLIGTDPLSDVALIKIESSKKLPSLAMGSSAALEVGEWVIAIGNPFGLSQTVTVGIVSAKGRSQVGLNEYENFIQTDAAINPGNSGGPLLNIRGQVIGINSALFSQTGGYMGIGFAIPIDMVKSIERQLQATGKVSRGWLGVMIQDIDENLAQSFGLKSSSGVLLTGVQPDSPAEKGGLLGGDVIIAIDGSAVKNASALRNRVALVLPGSKVVLQVIRKGKKRDIGVLIGERPVGANGLSIEDHTVLNNNFGLSFEKLTPEIAKKFGYAQKKGVVIREVAPQSPASRAGLKAGMLIEEVNRMAIGQVADIKKALALGKDARHVLLRVGFGQGSRYIALVAK</sequence>
<dbReference type="EMBL" id="CR522870">
    <property type="protein sequence ID" value="CAG35484.1"/>
    <property type="molecule type" value="Genomic_DNA"/>
</dbReference>
<dbReference type="InterPro" id="IPR001478">
    <property type="entry name" value="PDZ"/>
</dbReference>
<evidence type="ECO:0000256" key="14">
    <source>
        <dbReference type="PIRSR" id="PIRSR611782-1"/>
    </source>
</evidence>
<dbReference type="InterPro" id="IPR001940">
    <property type="entry name" value="Peptidase_S1C"/>
</dbReference>
<keyword evidence="12" id="KW-0346">Stress response</keyword>
<evidence type="ECO:0000256" key="13">
    <source>
        <dbReference type="ARBA" id="ARBA00032850"/>
    </source>
</evidence>
<dbReference type="AlphaFoldDB" id="Q6AQ89"/>
<dbReference type="PANTHER" id="PTHR22939:SF129">
    <property type="entry name" value="SERINE PROTEASE HTRA2, MITOCHONDRIAL"/>
    <property type="match status" value="1"/>
</dbReference>
<evidence type="ECO:0000256" key="12">
    <source>
        <dbReference type="ARBA" id="ARBA00023016"/>
    </source>
</evidence>
<evidence type="ECO:0000256" key="2">
    <source>
        <dbReference type="ARBA" id="ARBA00004418"/>
    </source>
</evidence>
<feature type="binding site" evidence="15">
    <location>
        <position position="123"/>
    </location>
    <ligand>
        <name>substrate</name>
    </ligand>
</feature>
<evidence type="ECO:0000313" key="18">
    <source>
        <dbReference type="EMBL" id="CAG35484.1"/>
    </source>
</evidence>
<comment type="catalytic activity">
    <reaction evidence="1">
        <text>Acts on substrates that are at least partially unfolded. The cleavage site P1 residue is normally between a pair of hydrophobic residues, such as Val-|-Val.</text>
        <dbReference type="EC" id="3.4.21.107"/>
    </reaction>
</comment>
<dbReference type="InterPro" id="IPR009003">
    <property type="entry name" value="Peptidase_S1_PA"/>
</dbReference>
<reference evidence="19" key="1">
    <citation type="journal article" date="2004" name="Environ. Microbiol.">
        <title>The genome of Desulfotalea psychrophila, a sulfate-reducing bacterium from permanently cold Arctic sediments.</title>
        <authorList>
            <person name="Rabus R."/>
            <person name="Ruepp A."/>
            <person name="Frickey T."/>
            <person name="Rattei T."/>
            <person name="Fartmann B."/>
            <person name="Stark M."/>
            <person name="Bauer M."/>
            <person name="Zibat A."/>
            <person name="Lombardot T."/>
            <person name="Becker I."/>
            <person name="Amann J."/>
            <person name="Gellner K."/>
            <person name="Teeling H."/>
            <person name="Leuschner W.D."/>
            <person name="Gloeckner F.-O."/>
            <person name="Lupas A.N."/>
            <person name="Amann R."/>
            <person name="Klenk H.-P."/>
        </authorList>
    </citation>
    <scope>NUCLEOTIDE SEQUENCE [LARGE SCALE GENOMIC DNA]</scope>
    <source>
        <strain evidence="19">DSM 12343 / LSv54</strain>
    </source>
</reference>
<dbReference type="HOGENOM" id="CLU_020120_1_0_7"/>
<keyword evidence="8" id="KW-0677">Repeat</keyword>
<dbReference type="CDD" id="cd10839">
    <property type="entry name" value="cpPDZ1_DegP-like"/>
    <property type="match status" value="1"/>
</dbReference>
<name>Q6AQ89_DESPS</name>
<dbReference type="SUPFAM" id="SSF50494">
    <property type="entry name" value="Trypsin-like serine proteases"/>
    <property type="match status" value="1"/>
</dbReference>
<dbReference type="eggNOG" id="COG0265">
    <property type="taxonomic scope" value="Bacteria"/>
</dbReference>
<accession>Q6AQ89</accession>
<comment type="similarity">
    <text evidence="3">Belongs to the peptidase S1C family.</text>
</comment>
<dbReference type="Pfam" id="PF13180">
    <property type="entry name" value="PDZ_2"/>
    <property type="match status" value="1"/>
</dbReference>
<dbReference type="FunFam" id="2.40.10.120:FF:000007">
    <property type="entry name" value="Periplasmic serine endoprotease DegP-like"/>
    <property type="match status" value="1"/>
</dbReference>
<dbReference type="Pfam" id="PF13365">
    <property type="entry name" value="Trypsin_2"/>
    <property type="match status" value="1"/>
</dbReference>
<evidence type="ECO:0000256" key="15">
    <source>
        <dbReference type="PIRSR" id="PIRSR611782-2"/>
    </source>
</evidence>
<dbReference type="GO" id="GO:0042597">
    <property type="term" value="C:periplasmic space"/>
    <property type="evidence" value="ECO:0007669"/>
    <property type="project" value="UniProtKB-SubCell"/>
</dbReference>
<keyword evidence="7 16" id="KW-0732">Signal</keyword>
<dbReference type="FunFam" id="2.40.10.10:FF:000001">
    <property type="entry name" value="Periplasmic serine protease DegS"/>
    <property type="match status" value="1"/>
</dbReference>
<keyword evidence="11" id="KW-0720">Serine protease</keyword>
<dbReference type="RefSeq" id="WP_011188000.1">
    <property type="nucleotide sequence ID" value="NC_006138.1"/>
</dbReference>
<dbReference type="SMART" id="SM00228">
    <property type="entry name" value="PDZ"/>
    <property type="match status" value="2"/>
</dbReference>
<evidence type="ECO:0000256" key="8">
    <source>
        <dbReference type="ARBA" id="ARBA00022737"/>
    </source>
</evidence>
<dbReference type="PANTHER" id="PTHR22939">
    <property type="entry name" value="SERINE PROTEASE FAMILY S1C HTRA-RELATED"/>
    <property type="match status" value="1"/>
</dbReference>
<organism evidence="18 19">
    <name type="scientific">Desulfotalea psychrophila (strain LSv54 / DSM 12343)</name>
    <dbReference type="NCBI Taxonomy" id="177439"/>
    <lineage>
        <taxon>Bacteria</taxon>
        <taxon>Pseudomonadati</taxon>
        <taxon>Thermodesulfobacteriota</taxon>
        <taxon>Desulfobulbia</taxon>
        <taxon>Desulfobulbales</taxon>
        <taxon>Desulfocapsaceae</taxon>
        <taxon>Desulfotalea</taxon>
    </lineage>
</organism>
<proteinExistence type="inferred from homology"/>
<evidence type="ECO:0000256" key="5">
    <source>
        <dbReference type="ARBA" id="ARBA00013958"/>
    </source>
</evidence>
<feature type="domain" description="PDZ" evidence="17">
    <location>
        <begin position="267"/>
        <end position="363"/>
    </location>
</feature>
<feature type="signal peptide" evidence="16">
    <location>
        <begin position="1"/>
        <end position="29"/>
    </location>
</feature>